<gene>
    <name evidence="1" type="ORF">NCTC13043_01986</name>
</gene>
<dbReference type="AlphaFoldDB" id="A0A379G947"/>
<reference evidence="1 2" key="1">
    <citation type="submission" date="2018-06" db="EMBL/GenBank/DDBJ databases">
        <authorList>
            <consortium name="Pathogen Informatics"/>
            <person name="Doyle S."/>
        </authorList>
    </citation>
    <scope>NUCLEOTIDE SEQUENCE [LARGE SCALE GENOMIC DNA]</scope>
    <source>
        <strain evidence="1 2">NCTC13043</strain>
    </source>
</reference>
<dbReference type="RefSeq" id="WP_115083941.1">
    <property type="nucleotide sequence ID" value="NZ_UGTP01000002.1"/>
</dbReference>
<dbReference type="GeneID" id="78571628"/>
<dbReference type="EMBL" id="UGTP01000002">
    <property type="protein sequence ID" value="SUC37497.1"/>
    <property type="molecule type" value="Genomic_DNA"/>
</dbReference>
<dbReference type="Proteomes" id="UP000254235">
    <property type="component" value="Unassembled WGS sequence"/>
</dbReference>
<evidence type="ECO:0000313" key="1">
    <source>
        <dbReference type="EMBL" id="SUC37497.1"/>
    </source>
</evidence>
<sequence length="67" mass="7934">MKAWVARDKDGLWLFTQKPILDTYDKGDIPTFFWTSERDADLELPNSEFPEVTFENSPQEVEIRLKK</sequence>
<name>A0A379G947_9BACT</name>
<evidence type="ECO:0000313" key="2">
    <source>
        <dbReference type="Proteomes" id="UP000254235"/>
    </source>
</evidence>
<protein>
    <submittedName>
        <fullName evidence="1">Uncharacterized protein</fullName>
    </submittedName>
</protein>
<accession>A0A379G947</accession>
<organism evidence="1 2">
    <name type="scientific">Prevotella pallens</name>
    <dbReference type="NCBI Taxonomy" id="60133"/>
    <lineage>
        <taxon>Bacteria</taxon>
        <taxon>Pseudomonadati</taxon>
        <taxon>Bacteroidota</taxon>
        <taxon>Bacteroidia</taxon>
        <taxon>Bacteroidales</taxon>
        <taxon>Prevotellaceae</taxon>
        <taxon>Prevotella</taxon>
    </lineage>
</organism>
<proteinExistence type="predicted"/>